<gene>
    <name evidence="6" type="ORF">MICH65_0573</name>
</gene>
<feature type="domain" description="ParB-like N-terminal" evidence="5">
    <location>
        <begin position="6"/>
        <end position="95"/>
    </location>
</feature>
<organism evidence="6 7">
    <name type="scientific">Candidatus Chazhemtobacterium aquaticus</name>
    <dbReference type="NCBI Taxonomy" id="2715735"/>
    <lineage>
        <taxon>Bacteria</taxon>
        <taxon>Candidatus Chazhemtobacteraceae</taxon>
        <taxon>Candidatus Chazhemtobacterium</taxon>
    </lineage>
</organism>
<dbReference type="FunFam" id="3.90.1530.30:FF:000001">
    <property type="entry name" value="Chromosome partitioning protein ParB"/>
    <property type="match status" value="1"/>
</dbReference>
<dbReference type="GO" id="GO:0007059">
    <property type="term" value="P:chromosome segregation"/>
    <property type="evidence" value="ECO:0007669"/>
    <property type="project" value="UniProtKB-KW"/>
</dbReference>
<dbReference type="GO" id="GO:0003677">
    <property type="term" value="F:DNA binding"/>
    <property type="evidence" value="ECO:0007669"/>
    <property type="project" value="UniProtKB-KW"/>
</dbReference>
<dbReference type="Pfam" id="PF02195">
    <property type="entry name" value="ParB_N"/>
    <property type="match status" value="1"/>
</dbReference>
<evidence type="ECO:0000313" key="6">
    <source>
        <dbReference type="EMBL" id="QHO63554.1"/>
    </source>
</evidence>
<dbReference type="Proteomes" id="UP000463983">
    <property type="component" value="Chromosome"/>
</dbReference>
<dbReference type="InterPro" id="IPR050336">
    <property type="entry name" value="Chromosome_partition/occlusion"/>
</dbReference>
<evidence type="ECO:0000256" key="1">
    <source>
        <dbReference type="ARBA" id="ARBA00006295"/>
    </source>
</evidence>
<evidence type="ECO:0000313" key="7">
    <source>
        <dbReference type="Proteomes" id="UP000463983"/>
    </source>
</evidence>
<name>A0A857N6D2_9BACT</name>
<reference evidence="7" key="1">
    <citation type="journal article" date="2020" name="Microorganisms">
        <title>Complete Genome of a Member of a New Bacterial Lineage in the Microgenomates Group Reveals an Unusual Nucleotide Composition Disparity Between Two Strands of DNA and Limited Metabolic Potential.</title>
        <authorList>
            <person name="Kadnikov V.V."/>
            <person name="Mardanov A.V."/>
            <person name="Beletsky A.V."/>
            <person name="Karnachuk O.V."/>
            <person name="Ravin N.V."/>
        </authorList>
    </citation>
    <scope>NUCLEOTIDE SEQUENCE [LARGE SCALE GENOMIC DNA]</scope>
</reference>
<dbReference type="Gene3D" id="1.10.10.2830">
    <property type="match status" value="1"/>
</dbReference>
<dbReference type="EMBL" id="CP047901">
    <property type="protein sequence ID" value="QHO63554.1"/>
    <property type="molecule type" value="Genomic_DNA"/>
</dbReference>
<comment type="similarity">
    <text evidence="1">Belongs to the ParB family.</text>
</comment>
<dbReference type="SUPFAM" id="SSF110849">
    <property type="entry name" value="ParB/Sulfiredoxin"/>
    <property type="match status" value="1"/>
</dbReference>
<dbReference type="AlphaFoldDB" id="A0A857N6D2"/>
<dbReference type="InterPro" id="IPR003115">
    <property type="entry name" value="ParB_N"/>
</dbReference>
<evidence type="ECO:0000256" key="4">
    <source>
        <dbReference type="SAM" id="MobiDB-lite"/>
    </source>
</evidence>
<dbReference type="InterPro" id="IPR041468">
    <property type="entry name" value="HTH_ParB/Spo0J"/>
</dbReference>
<keyword evidence="3" id="KW-0238">DNA-binding</keyword>
<dbReference type="PANTHER" id="PTHR33375">
    <property type="entry name" value="CHROMOSOME-PARTITIONING PROTEIN PARB-RELATED"/>
    <property type="match status" value="1"/>
</dbReference>
<protein>
    <submittedName>
        <fullName evidence="6">Chromosome (Plasmid) partitioning protein ParB</fullName>
    </submittedName>
</protein>
<keyword evidence="2" id="KW-0159">Chromosome partition</keyword>
<dbReference type="NCBIfam" id="TIGR00180">
    <property type="entry name" value="parB_part"/>
    <property type="match status" value="1"/>
</dbReference>
<dbReference type="SUPFAM" id="SSF109709">
    <property type="entry name" value="KorB DNA-binding domain-like"/>
    <property type="match status" value="1"/>
</dbReference>
<dbReference type="KEGG" id="caqa:MICH65_0573"/>
<dbReference type="PANTHER" id="PTHR33375:SF1">
    <property type="entry name" value="CHROMOSOME-PARTITIONING PROTEIN PARB-RELATED"/>
    <property type="match status" value="1"/>
</dbReference>
<dbReference type="RefSeq" id="WP_161931931.1">
    <property type="nucleotide sequence ID" value="NZ_CP047901.1"/>
</dbReference>
<dbReference type="Pfam" id="PF17762">
    <property type="entry name" value="HTH_ParB"/>
    <property type="match status" value="1"/>
</dbReference>
<evidence type="ECO:0000256" key="3">
    <source>
        <dbReference type="ARBA" id="ARBA00023125"/>
    </source>
</evidence>
<accession>A0A857N6D2</accession>
<feature type="compositionally biased region" description="Polar residues" evidence="4">
    <location>
        <begin position="1"/>
        <end position="16"/>
    </location>
</feature>
<sequence>MADQATTLPIDQLQPNPLQPRGVITPDSLADLVDSIKIHGIIEPLVVAHTPAGYQIIAGERRWRAARIAGLSSVPVLIKETTPQGMLEMAIIENVQRTDLNPVDRAKSFDRLMTEFNLSNQEVANRIGKSPAYISNSLRLLQLPDALKDGLISGVISEGHARALSAIPDTATMIEAYKIILRENGSVRRAEALARRYKNKLTYEKASKAIPQPDIKDDEIDLMSQRLTTSLGNNATVKIRRSRIETAIHIALKGDPLTTESQISRIYKSITGQDFHPPVDTQNPEDLE</sequence>
<dbReference type="SMART" id="SM00470">
    <property type="entry name" value="ParB"/>
    <property type="match status" value="1"/>
</dbReference>
<evidence type="ECO:0000256" key="2">
    <source>
        <dbReference type="ARBA" id="ARBA00022829"/>
    </source>
</evidence>
<dbReference type="InterPro" id="IPR036086">
    <property type="entry name" value="ParB/Sulfiredoxin_sf"/>
</dbReference>
<dbReference type="Gene3D" id="3.90.1530.30">
    <property type="match status" value="1"/>
</dbReference>
<dbReference type="FunFam" id="1.10.10.2830:FF:000001">
    <property type="entry name" value="Chromosome partitioning protein ParB"/>
    <property type="match status" value="1"/>
</dbReference>
<proteinExistence type="inferred from homology"/>
<keyword evidence="7" id="KW-1185">Reference proteome</keyword>
<dbReference type="CDD" id="cd16393">
    <property type="entry name" value="SPO0J_N"/>
    <property type="match status" value="1"/>
</dbReference>
<evidence type="ECO:0000259" key="5">
    <source>
        <dbReference type="SMART" id="SM00470"/>
    </source>
</evidence>
<feature type="region of interest" description="Disordered" evidence="4">
    <location>
        <begin position="1"/>
        <end position="20"/>
    </location>
</feature>
<dbReference type="GO" id="GO:0005694">
    <property type="term" value="C:chromosome"/>
    <property type="evidence" value="ECO:0007669"/>
    <property type="project" value="TreeGrafter"/>
</dbReference>
<dbReference type="InterPro" id="IPR004437">
    <property type="entry name" value="ParB/RepB/Spo0J"/>
</dbReference>